<feature type="transmembrane region" description="Helical" evidence="3">
    <location>
        <begin position="65"/>
        <end position="86"/>
    </location>
</feature>
<evidence type="ECO:0000313" key="5">
    <source>
        <dbReference type="EMBL" id="CDO75002.1"/>
    </source>
</evidence>
<feature type="transmembrane region" description="Helical" evidence="3">
    <location>
        <begin position="332"/>
        <end position="349"/>
    </location>
</feature>
<dbReference type="Gene3D" id="1.20.1250.20">
    <property type="entry name" value="MFS general substrate transporter like domains"/>
    <property type="match status" value="2"/>
</dbReference>
<feature type="region of interest" description="Disordered" evidence="2">
    <location>
        <begin position="1"/>
        <end position="41"/>
    </location>
</feature>
<reference evidence="5" key="1">
    <citation type="submission" date="2014-01" db="EMBL/GenBank/DDBJ databases">
        <title>The genome of the white-rot fungus Pycnoporus cinnabarinus: a basidiomycete model with a versatile arsenal for lignocellulosic biomass breakdown.</title>
        <authorList>
            <person name="Levasseur A."/>
            <person name="Lomascolo A."/>
            <person name="Ruiz-Duenas F.J."/>
            <person name="Uzan E."/>
            <person name="Piumi F."/>
            <person name="Kues U."/>
            <person name="Ram A.F.J."/>
            <person name="Murat C."/>
            <person name="Haon M."/>
            <person name="Benoit I."/>
            <person name="Arfi Y."/>
            <person name="Chevret D."/>
            <person name="Drula E."/>
            <person name="Kwon M.J."/>
            <person name="Gouret P."/>
            <person name="Lesage-Meessen L."/>
            <person name="Lombard V."/>
            <person name="Mariette J."/>
            <person name="Noirot C."/>
            <person name="Park J."/>
            <person name="Patyshakuliyeva A."/>
            <person name="Wieneger R.A.B."/>
            <person name="Wosten H.A.B."/>
            <person name="Martin F."/>
            <person name="Coutinho P.M."/>
            <person name="de Vries R."/>
            <person name="Martinez A.T."/>
            <person name="Klopp C."/>
            <person name="Pontarotti P."/>
            <person name="Henrissat B."/>
            <person name="Record E."/>
        </authorList>
    </citation>
    <scope>NUCLEOTIDE SEQUENCE [LARGE SCALE GENOMIC DNA]</scope>
    <source>
        <strain evidence="5">BRFM137</strain>
    </source>
</reference>
<gene>
    <name evidence="5" type="ORF">BN946_scf184965.g4</name>
</gene>
<dbReference type="Proteomes" id="UP000029665">
    <property type="component" value="Unassembled WGS sequence"/>
</dbReference>
<dbReference type="Pfam" id="PF07690">
    <property type="entry name" value="MFS_1"/>
    <property type="match status" value="1"/>
</dbReference>
<evidence type="ECO:0000313" key="6">
    <source>
        <dbReference type="Proteomes" id="UP000029665"/>
    </source>
</evidence>
<dbReference type="InterPro" id="IPR020846">
    <property type="entry name" value="MFS_dom"/>
</dbReference>
<dbReference type="STRING" id="5643.A0A060SKF9"/>
<dbReference type="OMA" id="FWTPLAF"/>
<sequence>MSRSQASVHRNSTGSSATLPAPPAPSAEKAHTHAAVASRRASRRDFRVIPIPARLQYDPDHPAHFGLAMNVTFGIASTFVVANLYYCQPLLIQFAHAFGVTYQEVSNIPTLVQAGYAIGLLFITPLGDLVRRRELLLLLTFITATLSIGLAITQSLVAFEVLSFLVGIGSVVPQILMPLAADLAPPERRASALSIVLSGLLFGVLIARVLAGVVAQFVTWRVVYYIAIGVQYVVLAMLYWMLPDYPPKNKGVTYFGILYSMAKFTVTEPLLVQAILITVPSSACFTNWWVTLTFLLGGPPYNYSTVVIGLFGVVGIVGVACAPLIGRIIDKLVPWSATLVAIIALIITFTLQTAAVGLNVAVVVIVCIGLDVFRQTQQVSLTTAVLGLDPNARSRLNAVLILSLFIGQVMGTSVGAKVFNEHGWRPDAALNLAWTGFTLLVLFLRGPHCPRYKWIGWEGGFELRKSRVLAQQEATSAKGEKVDADNEREPVNGGMGGETVGAETRAEEGRRSEEDAVPTRNATYEEQRREAGTEKRGDEAV</sequence>
<keyword evidence="3" id="KW-0472">Membrane</keyword>
<feature type="compositionally biased region" description="Basic and acidic residues" evidence="2">
    <location>
        <begin position="523"/>
        <end position="541"/>
    </location>
</feature>
<feature type="transmembrane region" description="Helical" evidence="3">
    <location>
        <begin position="135"/>
        <end position="156"/>
    </location>
</feature>
<feature type="transmembrane region" description="Helical" evidence="3">
    <location>
        <begin position="223"/>
        <end position="242"/>
    </location>
</feature>
<feature type="transmembrane region" description="Helical" evidence="3">
    <location>
        <begin position="394"/>
        <end position="416"/>
    </location>
</feature>
<feature type="compositionally biased region" description="Basic and acidic residues" evidence="2">
    <location>
        <begin position="478"/>
        <end position="490"/>
    </location>
</feature>
<dbReference type="GO" id="GO:0016020">
    <property type="term" value="C:membrane"/>
    <property type="evidence" value="ECO:0007669"/>
    <property type="project" value="UniProtKB-SubCell"/>
</dbReference>
<feature type="transmembrane region" description="Helical" evidence="3">
    <location>
        <begin position="193"/>
        <end position="217"/>
    </location>
</feature>
<evidence type="ECO:0000259" key="4">
    <source>
        <dbReference type="PROSITE" id="PS50850"/>
    </source>
</evidence>
<feature type="transmembrane region" description="Helical" evidence="3">
    <location>
        <begin position="302"/>
        <end position="325"/>
    </location>
</feature>
<accession>A0A060SKF9</accession>
<dbReference type="PANTHER" id="PTHR42910">
    <property type="entry name" value="TRANSPORTER SCO4007-RELATED"/>
    <property type="match status" value="1"/>
</dbReference>
<feature type="domain" description="Major facilitator superfamily (MFS) profile" evidence="4">
    <location>
        <begin position="63"/>
        <end position="453"/>
    </location>
</feature>
<evidence type="ECO:0000256" key="2">
    <source>
        <dbReference type="SAM" id="MobiDB-lite"/>
    </source>
</evidence>
<name>A0A060SKF9_PYCCI</name>
<feature type="transmembrane region" description="Helical" evidence="3">
    <location>
        <begin position="428"/>
        <end position="444"/>
    </location>
</feature>
<keyword evidence="3" id="KW-1133">Transmembrane helix</keyword>
<feature type="transmembrane region" description="Helical" evidence="3">
    <location>
        <begin position="355"/>
        <end position="373"/>
    </location>
</feature>
<keyword evidence="6" id="KW-1185">Reference proteome</keyword>
<feature type="transmembrane region" description="Helical" evidence="3">
    <location>
        <begin position="162"/>
        <end position="181"/>
    </location>
</feature>
<dbReference type="CDD" id="cd17324">
    <property type="entry name" value="MFS_NepI_like"/>
    <property type="match status" value="1"/>
</dbReference>
<dbReference type="HOGENOM" id="CLU_001265_23_3_1"/>
<comment type="caution">
    <text evidence="5">The sequence shown here is derived from an EMBL/GenBank/DDBJ whole genome shotgun (WGS) entry which is preliminary data.</text>
</comment>
<feature type="transmembrane region" description="Helical" evidence="3">
    <location>
        <begin position="106"/>
        <end position="123"/>
    </location>
</feature>
<protein>
    <recommendedName>
        <fullName evidence="4">Major facilitator superfamily (MFS) profile domain-containing protein</fullName>
    </recommendedName>
</protein>
<dbReference type="InterPro" id="IPR036259">
    <property type="entry name" value="MFS_trans_sf"/>
</dbReference>
<dbReference type="GO" id="GO:0022857">
    <property type="term" value="F:transmembrane transporter activity"/>
    <property type="evidence" value="ECO:0007669"/>
    <property type="project" value="InterPro"/>
</dbReference>
<dbReference type="PROSITE" id="PS50850">
    <property type="entry name" value="MFS"/>
    <property type="match status" value="1"/>
</dbReference>
<dbReference type="AlphaFoldDB" id="A0A060SKF9"/>
<evidence type="ECO:0000256" key="1">
    <source>
        <dbReference type="ARBA" id="ARBA00004141"/>
    </source>
</evidence>
<dbReference type="OrthoDB" id="2105912at2759"/>
<organism evidence="5 6">
    <name type="scientific">Pycnoporus cinnabarinus</name>
    <name type="common">Cinnabar-red polypore</name>
    <name type="synonym">Trametes cinnabarina</name>
    <dbReference type="NCBI Taxonomy" id="5643"/>
    <lineage>
        <taxon>Eukaryota</taxon>
        <taxon>Fungi</taxon>
        <taxon>Dikarya</taxon>
        <taxon>Basidiomycota</taxon>
        <taxon>Agaricomycotina</taxon>
        <taxon>Agaricomycetes</taxon>
        <taxon>Polyporales</taxon>
        <taxon>Polyporaceae</taxon>
        <taxon>Trametes</taxon>
    </lineage>
</organism>
<dbReference type="PANTHER" id="PTHR42910:SF1">
    <property type="entry name" value="MAJOR FACILITATOR SUPERFAMILY (MFS) PROFILE DOMAIN-CONTAINING PROTEIN"/>
    <property type="match status" value="1"/>
</dbReference>
<keyword evidence="3" id="KW-0812">Transmembrane</keyword>
<proteinExistence type="predicted"/>
<feature type="region of interest" description="Disordered" evidence="2">
    <location>
        <begin position="474"/>
        <end position="541"/>
    </location>
</feature>
<dbReference type="SUPFAM" id="SSF103473">
    <property type="entry name" value="MFS general substrate transporter"/>
    <property type="match status" value="1"/>
</dbReference>
<feature type="compositionally biased region" description="Polar residues" evidence="2">
    <location>
        <begin position="1"/>
        <end position="11"/>
    </location>
</feature>
<feature type="compositionally biased region" description="Basic and acidic residues" evidence="2">
    <location>
        <begin position="504"/>
        <end position="514"/>
    </location>
</feature>
<comment type="subcellular location">
    <subcellularLocation>
        <location evidence="1">Membrane</location>
        <topology evidence="1">Multi-pass membrane protein</topology>
    </subcellularLocation>
</comment>
<evidence type="ECO:0000256" key="3">
    <source>
        <dbReference type="SAM" id="Phobius"/>
    </source>
</evidence>
<dbReference type="EMBL" id="CCBP010000230">
    <property type="protein sequence ID" value="CDO75002.1"/>
    <property type="molecule type" value="Genomic_DNA"/>
</dbReference>
<dbReference type="InterPro" id="IPR011701">
    <property type="entry name" value="MFS"/>
</dbReference>